<dbReference type="PANTHER" id="PTHR11203:SF37">
    <property type="entry name" value="INTEGRATOR COMPLEX SUBUNIT 11"/>
    <property type="match status" value="1"/>
</dbReference>
<evidence type="ECO:0000313" key="3">
    <source>
        <dbReference type="EMBL" id="GAL03190.1"/>
    </source>
</evidence>
<dbReference type="InterPro" id="IPR036866">
    <property type="entry name" value="RibonucZ/Hydroxyglut_hydro"/>
</dbReference>
<dbReference type="Gene3D" id="3.60.15.10">
    <property type="entry name" value="Ribonuclease Z/Hydroxyacylglutathione hydrolase-like"/>
    <property type="match status" value="1"/>
</dbReference>
<sequence>MRINKQEEGCIIIAGSGMCTGGRILHHFKHRLWDERNSVIFVGFQVQGSLGRQLIDGAESIQIFNETINVNAPIHTLNGFSAHADQTDLLAWMSEFEQLGKVYLIHGELEKQEVFKGVIQEQLDKPVHIVKYGEKVYV</sequence>
<feature type="domain" description="Beta-Casp" evidence="2">
    <location>
        <begin position="1"/>
        <end position="54"/>
    </location>
</feature>
<gene>
    <name evidence="3" type="ORF">JCM19237_6083</name>
</gene>
<dbReference type="InterPro" id="IPR011108">
    <property type="entry name" value="RMMBL"/>
</dbReference>
<dbReference type="GO" id="GO:0004521">
    <property type="term" value="F:RNA endonuclease activity"/>
    <property type="evidence" value="ECO:0007669"/>
    <property type="project" value="TreeGrafter"/>
</dbReference>
<keyword evidence="1" id="KW-0378">Hydrolase</keyword>
<protein>
    <submittedName>
        <fullName evidence="3">Metallo-beta-lactamase family protein RNA-specific</fullName>
    </submittedName>
</protein>
<accession>A0A090QJ75</accession>
<dbReference type="Pfam" id="PF10996">
    <property type="entry name" value="Beta-Casp"/>
    <property type="match status" value="1"/>
</dbReference>
<dbReference type="InterPro" id="IPR022712">
    <property type="entry name" value="Beta_Casp"/>
</dbReference>
<dbReference type="STRING" id="754436.JCM19237_6083"/>
<dbReference type="SMART" id="SM01027">
    <property type="entry name" value="Beta-Casp"/>
    <property type="match status" value="1"/>
</dbReference>
<name>A0A090QJ75_9GAMM</name>
<dbReference type="GO" id="GO:0016787">
    <property type="term" value="F:hydrolase activity"/>
    <property type="evidence" value="ECO:0007669"/>
    <property type="project" value="UniProtKB-KW"/>
</dbReference>
<organism evidence="3 4">
    <name type="scientific">Photobacterium aphoticum</name>
    <dbReference type="NCBI Taxonomy" id="754436"/>
    <lineage>
        <taxon>Bacteria</taxon>
        <taxon>Pseudomonadati</taxon>
        <taxon>Pseudomonadota</taxon>
        <taxon>Gammaproteobacteria</taxon>
        <taxon>Vibrionales</taxon>
        <taxon>Vibrionaceae</taxon>
        <taxon>Photobacterium</taxon>
    </lineage>
</organism>
<dbReference type="Pfam" id="PF07521">
    <property type="entry name" value="RMMBL"/>
    <property type="match status" value="1"/>
</dbReference>
<dbReference type="eggNOG" id="COG1236">
    <property type="taxonomic scope" value="Bacteria"/>
</dbReference>
<evidence type="ECO:0000313" key="4">
    <source>
        <dbReference type="Proteomes" id="UP000029227"/>
    </source>
</evidence>
<evidence type="ECO:0000259" key="2">
    <source>
        <dbReference type="SMART" id="SM01027"/>
    </source>
</evidence>
<reference evidence="3 4" key="1">
    <citation type="journal article" date="2014" name="Genome Announc.">
        <title>Draft Genome Sequences of Two Vibrionaceae Species, Vibrio ponticus C121 and Photobacterium aphoticum C119, Isolated as Coral Reef Microbiota.</title>
        <authorList>
            <person name="Al-saari N."/>
            <person name="Meirelles P.M."/>
            <person name="Mino S."/>
            <person name="Suda W."/>
            <person name="Oshima K."/>
            <person name="Hattori M."/>
            <person name="Ohkuma M."/>
            <person name="Thompson F.L."/>
            <person name="Gomez-Gil B."/>
            <person name="Sawabe T."/>
            <person name="Sawabe T."/>
        </authorList>
    </citation>
    <scope>NUCLEOTIDE SEQUENCE [LARGE SCALE GENOMIC DNA]</scope>
    <source>
        <strain evidence="3 4">JCM 19237</strain>
    </source>
</reference>
<dbReference type="EMBL" id="BBMN01000001">
    <property type="protein sequence ID" value="GAL03190.1"/>
    <property type="molecule type" value="Genomic_DNA"/>
</dbReference>
<evidence type="ECO:0000256" key="1">
    <source>
        <dbReference type="ARBA" id="ARBA00022801"/>
    </source>
</evidence>
<dbReference type="InterPro" id="IPR050698">
    <property type="entry name" value="MBL"/>
</dbReference>
<dbReference type="AlphaFoldDB" id="A0A090QJ75"/>
<comment type="caution">
    <text evidence="3">The sequence shown here is derived from an EMBL/GenBank/DDBJ whole genome shotgun (WGS) entry which is preliminary data.</text>
</comment>
<dbReference type="SUPFAM" id="SSF56281">
    <property type="entry name" value="Metallo-hydrolase/oxidoreductase"/>
    <property type="match status" value="1"/>
</dbReference>
<proteinExistence type="predicted"/>
<dbReference type="Gene3D" id="3.40.50.10890">
    <property type="match status" value="1"/>
</dbReference>
<dbReference type="Proteomes" id="UP000029227">
    <property type="component" value="Unassembled WGS sequence"/>
</dbReference>
<dbReference type="PANTHER" id="PTHR11203">
    <property type="entry name" value="CLEAVAGE AND POLYADENYLATION SPECIFICITY FACTOR FAMILY MEMBER"/>
    <property type="match status" value="1"/>
</dbReference>